<dbReference type="GO" id="GO:0005524">
    <property type="term" value="F:ATP binding"/>
    <property type="evidence" value="ECO:0007669"/>
    <property type="project" value="UniProtKB-KW"/>
</dbReference>
<keyword evidence="5 9" id="KW-0418">Kinase</keyword>
<keyword evidence="4" id="KW-0547">Nucleotide-binding</keyword>
<dbReference type="Gene3D" id="1.10.510.10">
    <property type="entry name" value="Transferase(Phosphotransferase) domain 1"/>
    <property type="match status" value="1"/>
</dbReference>
<evidence type="ECO:0000313" key="8">
    <source>
        <dbReference type="Proteomes" id="UP000504640"/>
    </source>
</evidence>
<keyword evidence="2" id="KW-0723">Serine/threonine-protein kinase</keyword>
<dbReference type="PANTHER" id="PTHR24058">
    <property type="entry name" value="DUAL SPECIFICITY PROTEIN KINASE"/>
    <property type="match status" value="1"/>
</dbReference>
<dbReference type="AlphaFoldDB" id="A0A6J3FXZ5"/>
<keyword evidence="3" id="KW-0808">Transferase</keyword>
<dbReference type="InterPro" id="IPR050494">
    <property type="entry name" value="Ser_Thr_dual-spec_kinase"/>
</dbReference>
<dbReference type="RefSeq" id="XP_032110102.1">
    <property type="nucleotide sequence ID" value="XM_032254211.1"/>
</dbReference>
<evidence type="ECO:0000256" key="5">
    <source>
        <dbReference type="ARBA" id="ARBA00022777"/>
    </source>
</evidence>
<organism evidence="8 9">
    <name type="scientific">Sapajus apella</name>
    <name type="common">Brown-capped capuchin</name>
    <name type="synonym">Cebus apella</name>
    <dbReference type="NCBI Taxonomy" id="9515"/>
    <lineage>
        <taxon>Eukaryota</taxon>
        <taxon>Metazoa</taxon>
        <taxon>Chordata</taxon>
        <taxon>Craniata</taxon>
        <taxon>Vertebrata</taxon>
        <taxon>Euteleostomi</taxon>
        <taxon>Mammalia</taxon>
        <taxon>Eutheria</taxon>
        <taxon>Euarchontoglires</taxon>
        <taxon>Primates</taxon>
        <taxon>Haplorrhini</taxon>
        <taxon>Platyrrhini</taxon>
        <taxon>Cebidae</taxon>
        <taxon>Cebinae</taxon>
        <taxon>Sapajus</taxon>
    </lineage>
</organism>
<evidence type="ECO:0000256" key="7">
    <source>
        <dbReference type="SAM" id="MobiDB-lite"/>
    </source>
</evidence>
<accession>A0A6J3FXZ5</accession>
<protein>
    <submittedName>
        <fullName evidence="9">Dual specificity tyrosine-phosphorylation-regulated kinase 4</fullName>
    </submittedName>
</protein>
<dbReference type="GeneID" id="116534103"/>
<reference evidence="9" key="1">
    <citation type="submission" date="2025-08" db="UniProtKB">
        <authorList>
            <consortium name="RefSeq"/>
        </authorList>
    </citation>
    <scope>IDENTIFICATION</scope>
    <source>
        <tissue evidence="9">Blood</tissue>
    </source>
</reference>
<evidence type="ECO:0000256" key="2">
    <source>
        <dbReference type="ARBA" id="ARBA00022527"/>
    </source>
</evidence>
<feature type="compositionally biased region" description="Polar residues" evidence="7">
    <location>
        <begin position="184"/>
        <end position="206"/>
    </location>
</feature>
<name>A0A6J3FXZ5_SAPAP</name>
<evidence type="ECO:0000256" key="6">
    <source>
        <dbReference type="ARBA" id="ARBA00022840"/>
    </source>
</evidence>
<proteinExistence type="inferred from homology"/>
<dbReference type="CTD" id="8798"/>
<evidence type="ECO:0000256" key="1">
    <source>
        <dbReference type="ARBA" id="ARBA00008867"/>
    </source>
</evidence>
<dbReference type="GO" id="GO:0004674">
    <property type="term" value="F:protein serine/threonine kinase activity"/>
    <property type="evidence" value="ECO:0007669"/>
    <property type="project" value="UniProtKB-KW"/>
</dbReference>
<dbReference type="SUPFAM" id="SSF56112">
    <property type="entry name" value="Protein kinase-like (PK-like)"/>
    <property type="match status" value="1"/>
</dbReference>
<dbReference type="GO" id="GO:0005634">
    <property type="term" value="C:nucleus"/>
    <property type="evidence" value="ECO:0007669"/>
    <property type="project" value="TreeGrafter"/>
</dbReference>
<dbReference type="GO" id="GO:0005856">
    <property type="term" value="C:cytoskeleton"/>
    <property type="evidence" value="ECO:0007669"/>
    <property type="project" value="TreeGrafter"/>
</dbReference>
<comment type="similarity">
    <text evidence="1">Belongs to the protein kinase superfamily. CMGC Ser/Thr protein kinase family. MNB/DYRK subfamily.</text>
</comment>
<sequence>MASKVLGLPPARFIQTASRRQTFFDSKGLPKSITNNRGKKRYPDSKDLMMVLKTYDTSFLDFLRRCLVWEPSLRMTPDQALKHAWIHQSRNLKPQPRPQTLRKSGFVFSSETRKNKVQGHHHSSIKADEITRETINKTKDGPMRHIQHSGDQRDPLQHTADTVQLPPLVEALPKSEAAVGAEVSMTSTGQSKNSSPKNTNILPPIV</sequence>
<dbReference type="PANTHER" id="PTHR24058:SF22">
    <property type="entry name" value="DUAL SPECIFICITY TYROSINE-PHOSPHORYLATION-REGULATED KINASE 4"/>
    <property type="match status" value="1"/>
</dbReference>
<feature type="region of interest" description="Disordered" evidence="7">
    <location>
        <begin position="179"/>
        <end position="206"/>
    </location>
</feature>
<evidence type="ECO:0000313" key="9">
    <source>
        <dbReference type="RefSeq" id="XP_032110102.1"/>
    </source>
</evidence>
<dbReference type="Proteomes" id="UP000504640">
    <property type="component" value="Unplaced"/>
</dbReference>
<keyword evidence="8" id="KW-1185">Reference proteome</keyword>
<keyword evidence="6" id="KW-0067">ATP-binding</keyword>
<evidence type="ECO:0000256" key="3">
    <source>
        <dbReference type="ARBA" id="ARBA00022679"/>
    </source>
</evidence>
<dbReference type="GO" id="GO:0005737">
    <property type="term" value="C:cytoplasm"/>
    <property type="evidence" value="ECO:0007669"/>
    <property type="project" value="TreeGrafter"/>
</dbReference>
<dbReference type="InterPro" id="IPR011009">
    <property type="entry name" value="Kinase-like_dom_sf"/>
</dbReference>
<evidence type="ECO:0000256" key="4">
    <source>
        <dbReference type="ARBA" id="ARBA00022741"/>
    </source>
</evidence>
<gene>
    <name evidence="9" type="primary">DYRK4</name>
</gene>